<proteinExistence type="predicted"/>
<protein>
    <submittedName>
        <fullName evidence="2">Uncharacterized protein</fullName>
    </submittedName>
</protein>
<accession>A0A4V2K0U7</accession>
<gene>
    <name evidence="2" type="ORF">BD311DRAFT_755104</name>
</gene>
<dbReference type="AlphaFoldDB" id="A0A4V2K0U7"/>
<keyword evidence="1" id="KW-1133">Transmembrane helix</keyword>
<keyword evidence="1" id="KW-0812">Transmembrane</keyword>
<dbReference type="Proteomes" id="UP000292957">
    <property type="component" value="Unassembled WGS sequence"/>
</dbReference>
<reference evidence="2" key="1">
    <citation type="submission" date="2019-01" db="EMBL/GenBank/DDBJ databases">
        <title>Draft genome sequences of three monokaryotic isolates of the white-rot basidiomycete fungus Dichomitus squalens.</title>
        <authorList>
            <consortium name="DOE Joint Genome Institute"/>
            <person name="Lopez S.C."/>
            <person name="Andreopoulos B."/>
            <person name="Pangilinan J."/>
            <person name="Lipzen A."/>
            <person name="Riley R."/>
            <person name="Ahrendt S."/>
            <person name="Ng V."/>
            <person name="Barry K."/>
            <person name="Daum C."/>
            <person name="Grigoriev I.V."/>
            <person name="Hilden K.S."/>
            <person name="Makela M.R."/>
            <person name="de Vries R.P."/>
        </authorList>
    </citation>
    <scope>NUCLEOTIDE SEQUENCE [LARGE SCALE GENOMIC DNA]</scope>
    <source>
        <strain evidence="2">OM18370.1</strain>
    </source>
</reference>
<feature type="transmembrane region" description="Helical" evidence="1">
    <location>
        <begin position="122"/>
        <end position="143"/>
    </location>
</feature>
<evidence type="ECO:0000256" key="1">
    <source>
        <dbReference type="SAM" id="Phobius"/>
    </source>
</evidence>
<dbReference type="EMBL" id="ML143407">
    <property type="protein sequence ID" value="TBU30273.1"/>
    <property type="molecule type" value="Genomic_DNA"/>
</dbReference>
<name>A0A4V2K0U7_9APHY</name>
<keyword evidence="1" id="KW-0472">Membrane</keyword>
<sequence>MRRDRNCRQRLIWPRLRTTRLRLRLINLFRRRNVFTNSSSTIQVSASSFDWNNREIFYLSFPPSALLVLLLWRLSDLRHLPDIPPSPSDISTSVKQQVTSTNQYCSPPLHLTAFRHPRRPDWSLSLFVSVITCSVLSTSHSFLRISFALLKSSMYLCVVVSGWTSHQARKAHMLFYCSHIASHVP</sequence>
<organism evidence="2">
    <name type="scientific">Dichomitus squalens</name>
    <dbReference type="NCBI Taxonomy" id="114155"/>
    <lineage>
        <taxon>Eukaryota</taxon>
        <taxon>Fungi</taxon>
        <taxon>Dikarya</taxon>
        <taxon>Basidiomycota</taxon>
        <taxon>Agaricomycotina</taxon>
        <taxon>Agaricomycetes</taxon>
        <taxon>Polyporales</taxon>
        <taxon>Polyporaceae</taxon>
        <taxon>Dichomitus</taxon>
    </lineage>
</organism>
<evidence type="ECO:0000313" key="2">
    <source>
        <dbReference type="EMBL" id="TBU30273.1"/>
    </source>
</evidence>